<dbReference type="AlphaFoldDB" id="A0A327P745"/>
<evidence type="ECO:0000256" key="5">
    <source>
        <dbReference type="ARBA" id="ARBA00023237"/>
    </source>
</evidence>
<reference evidence="8 9" key="1">
    <citation type="submission" date="2018-06" db="EMBL/GenBank/DDBJ databases">
        <title>Genomic Encyclopedia of Archaeal and Bacterial Type Strains, Phase II (KMG-II): from individual species to whole genera.</title>
        <authorList>
            <person name="Goeker M."/>
        </authorList>
    </citation>
    <scope>NUCLEOTIDE SEQUENCE [LARGE SCALE GENOMIC DNA]</scope>
    <source>
        <strain evidence="8 9">DSM 23446</strain>
    </source>
</reference>
<keyword evidence="9" id="KW-1185">Reference proteome</keyword>
<sequence length="459" mass="51994">MKNILEQMKRKKGRLTILLFCFSLIGLMSCEEFLDAKPDQSLVVPKTLADVQSLLDNTNVFNGQATLPSIASEEVWISDAGYASLSNPIEQAVYIWSDDPYPSGFSGDWNGLYEQVFYANVALEVLEDFEGEKTELYNVLLGSAYFYRGYAYLQLVSEFAMPYQKVGGNESLLGIVLKSTADVNENLERANLQESYDQIYSDLNRAVELLPSTNAPKTRPTKAIALGVLSRVYLNTFQYELAAKSSIEALGIYTDRLDFNNIDVEARRPFTRFDEETIFYSTLFSYSYLRSTQVFVDSALIDLFEENDLRKPAFFDETSSGNFNYTGKLSGATQNFGGISVGELYLNAAEALVRTGEHDQALSMLNDLLSLRYQLDSWVPLAELNLEEVLERILQERRKELIGRGLRWMDLRRLNQEGETETLVREVNGIRYELAPNSPRYAFPIPLDEISRSGIIQNP</sequence>
<evidence type="ECO:0000256" key="3">
    <source>
        <dbReference type="ARBA" id="ARBA00022729"/>
    </source>
</evidence>
<proteinExistence type="inferred from homology"/>
<comment type="similarity">
    <text evidence="2">Belongs to the SusD family.</text>
</comment>
<feature type="domain" description="SusD-like N-terminal" evidence="7">
    <location>
        <begin position="32"/>
        <end position="234"/>
    </location>
</feature>
<evidence type="ECO:0000313" key="8">
    <source>
        <dbReference type="EMBL" id="RAI88060.1"/>
    </source>
</evidence>
<evidence type="ECO:0000256" key="4">
    <source>
        <dbReference type="ARBA" id="ARBA00023136"/>
    </source>
</evidence>
<protein>
    <submittedName>
        <fullName evidence="8">SusD-like starch-binding protein associating with outer membrane</fullName>
    </submittedName>
</protein>
<dbReference type="PROSITE" id="PS51257">
    <property type="entry name" value="PROKAR_LIPOPROTEIN"/>
    <property type="match status" value="1"/>
</dbReference>
<dbReference type="RefSeq" id="WP_111612309.1">
    <property type="nucleotide sequence ID" value="NZ_QLLK01000008.1"/>
</dbReference>
<gene>
    <name evidence="8" type="ORF">LV83_02978</name>
</gene>
<dbReference type="Proteomes" id="UP000249610">
    <property type="component" value="Unassembled WGS sequence"/>
</dbReference>
<accession>A0A327P745</accession>
<comment type="subcellular location">
    <subcellularLocation>
        <location evidence="1">Cell outer membrane</location>
    </subcellularLocation>
</comment>
<dbReference type="GO" id="GO:0009279">
    <property type="term" value="C:cell outer membrane"/>
    <property type="evidence" value="ECO:0007669"/>
    <property type="project" value="UniProtKB-SubCell"/>
</dbReference>
<dbReference type="InterPro" id="IPR011990">
    <property type="entry name" value="TPR-like_helical_dom_sf"/>
</dbReference>
<name>A0A327P745_9BACT</name>
<dbReference type="InterPro" id="IPR012944">
    <property type="entry name" value="SusD_RagB_dom"/>
</dbReference>
<keyword evidence="3" id="KW-0732">Signal</keyword>
<dbReference type="SUPFAM" id="SSF48452">
    <property type="entry name" value="TPR-like"/>
    <property type="match status" value="1"/>
</dbReference>
<dbReference type="InterPro" id="IPR033985">
    <property type="entry name" value="SusD-like_N"/>
</dbReference>
<dbReference type="EMBL" id="QLLK01000008">
    <property type="protein sequence ID" value="RAI88060.1"/>
    <property type="molecule type" value="Genomic_DNA"/>
</dbReference>
<dbReference type="Pfam" id="PF14322">
    <property type="entry name" value="SusD-like_3"/>
    <property type="match status" value="1"/>
</dbReference>
<evidence type="ECO:0000256" key="2">
    <source>
        <dbReference type="ARBA" id="ARBA00006275"/>
    </source>
</evidence>
<keyword evidence="4" id="KW-0472">Membrane</keyword>
<evidence type="ECO:0000259" key="7">
    <source>
        <dbReference type="Pfam" id="PF14322"/>
    </source>
</evidence>
<dbReference type="Pfam" id="PF07980">
    <property type="entry name" value="SusD_RagB"/>
    <property type="match status" value="1"/>
</dbReference>
<keyword evidence="5" id="KW-0998">Cell outer membrane</keyword>
<comment type="caution">
    <text evidence="8">The sequence shown here is derived from an EMBL/GenBank/DDBJ whole genome shotgun (WGS) entry which is preliminary data.</text>
</comment>
<dbReference type="OrthoDB" id="653598at2"/>
<feature type="domain" description="RagB/SusD" evidence="6">
    <location>
        <begin position="330"/>
        <end position="459"/>
    </location>
</feature>
<organism evidence="8 9">
    <name type="scientific">Algoriphagus yeomjeoni</name>
    <dbReference type="NCBI Taxonomy" id="291403"/>
    <lineage>
        <taxon>Bacteria</taxon>
        <taxon>Pseudomonadati</taxon>
        <taxon>Bacteroidota</taxon>
        <taxon>Cytophagia</taxon>
        <taxon>Cytophagales</taxon>
        <taxon>Cyclobacteriaceae</taxon>
        <taxon>Algoriphagus</taxon>
    </lineage>
</organism>
<evidence type="ECO:0000259" key="6">
    <source>
        <dbReference type="Pfam" id="PF07980"/>
    </source>
</evidence>
<evidence type="ECO:0000256" key="1">
    <source>
        <dbReference type="ARBA" id="ARBA00004442"/>
    </source>
</evidence>
<evidence type="ECO:0000313" key="9">
    <source>
        <dbReference type="Proteomes" id="UP000249610"/>
    </source>
</evidence>
<dbReference type="Gene3D" id="1.25.40.390">
    <property type="match status" value="1"/>
</dbReference>